<dbReference type="AlphaFoldDB" id="A0A2P4SGQ3"/>
<dbReference type="OrthoDB" id="9398336at2759"/>
<comment type="caution">
    <text evidence="2">The sequence shown here is derived from an EMBL/GenBank/DDBJ whole genome shotgun (WGS) entry which is preliminary data.</text>
</comment>
<organism evidence="2 3">
    <name type="scientific">Bambusicola thoracicus</name>
    <name type="common">Chinese bamboo-partridge</name>
    <name type="synonym">Perdix thoracica</name>
    <dbReference type="NCBI Taxonomy" id="9083"/>
    <lineage>
        <taxon>Eukaryota</taxon>
        <taxon>Metazoa</taxon>
        <taxon>Chordata</taxon>
        <taxon>Craniata</taxon>
        <taxon>Vertebrata</taxon>
        <taxon>Euteleostomi</taxon>
        <taxon>Archelosauria</taxon>
        <taxon>Archosauria</taxon>
        <taxon>Dinosauria</taxon>
        <taxon>Saurischia</taxon>
        <taxon>Theropoda</taxon>
        <taxon>Coelurosauria</taxon>
        <taxon>Aves</taxon>
        <taxon>Neognathae</taxon>
        <taxon>Galloanserae</taxon>
        <taxon>Galliformes</taxon>
        <taxon>Phasianidae</taxon>
        <taxon>Perdicinae</taxon>
        <taxon>Bambusicola</taxon>
    </lineage>
</organism>
<feature type="compositionally biased region" description="Basic residues" evidence="1">
    <location>
        <begin position="76"/>
        <end position="86"/>
    </location>
</feature>
<gene>
    <name evidence="2" type="ORF">CIB84_012953</name>
</gene>
<keyword evidence="3" id="KW-1185">Reference proteome</keyword>
<feature type="non-terminal residue" evidence="2">
    <location>
        <position position="1"/>
    </location>
</feature>
<reference evidence="2 3" key="1">
    <citation type="submission" date="2018-01" db="EMBL/GenBank/DDBJ databases">
        <title>Comparison of the Chinese Bamboo Partridge and Red Junglefowl genome sequences highlights the importance of demography in genome evolution.</title>
        <authorList>
            <person name="Tiley G.P."/>
            <person name="Kimball R.T."/>
            <person name="Braun E.L."/>
            <person name="Burleigh J.G."/>
        </authorList>
    </citation>
    <scope>NUCLEOTIDE SEQUENCE [LARGE SCALE GENOMIC DNA]</scope>
    <source>
        <strain evidence="2">RTK389</strain>
        <tissue evidence="2">Blood</tissue>
    </source>
</reference>
<feature type="region of interest" description="Disordered" evidence="1">
    <location>
        <begin position="66"/>
        <end position="97"/>
    </location>
</feature>
<accession>A0A2P4SGQ3</accession>
<dbReference type="Proteomes" id="UP000237246">
    <property type="component" value="Unassembled WGS sequence"/>
</dbReference>
<dbReference type="EMBL" id="PPHD01050157">
    <property type="protein sequence ID" value="POI23299.1"/>
    <property type="molecule type" value="Genomic_DNA"/>
</dbReference>
<name>A0A2P4SGQ3_BAMTH</name>
<evidence type="ECO:0000313" key="3">
    <source>
        <dbReference type="Proteomes" id="UP000237246"/>
    </source>
</evidence>
<sequence>FQPLFPGSNDLDQISKIHDVIGTPANRTLNKFKQAADPQALATHKKVRLLENTVGQVPLHLWQISKGSQRESEKQKTRKSSLKHYHLPAIERRGGSY</sequence>
<protein>
    <submittedName>
        <fullName evidence="2">Uncharacterized protein</fullName>
    </submittedName>
</protein>
<proteinExistence type="predicted"/>
<evidence type="ECO:0000313" key="2">
    <source>
        <dbReference type="EMBL" id="POI23299.1"/>
    </source>
</evidence>
<evidence type="ECO:0000256" key="1">
    <source>
        <dbReference type="SAM" id="MobiDB-lite"/>
    </source>
</evidence>